<proteinExistence type="predicted"/>
<reference evidence="2 3" key="1">
    <citation type="submission" date="2023-01" db="EMBL/GenBank/DDBJ databases">
        <title>Analysis of 21 Apiospora genomes using comparative genomics revels a genus with tremendous synthesis potential of carbohydrate active enzymes and secondary metabolites.</title>
        <authorList>
            <person name="Sorensen T."/>
        </authorList>
    </citation>
    <scope>NUCLEOTIDE SEQUENCE [LARGE SCALE GENOMIC DNA]</scope>
    <source>
        <strain evidence="2 3">CBS 117206</strain>
    </source>
</reference>
<dbReference type="AlphaFoldDB" id="A0AAW0R741"/>
<protein>
    <submittedName>
        <fullName evidence="2">Uncharacterized protein</fullName>
    </submittedName>
</protein>
<dbReference type="EMBL" id="JAQQWP010000002">
    <property type="protein sequence ID" value="KAK8129669.1"/>
    <property type="molecule type" value="Genomic_DNA"/>
</dbReference>
<evidence type="ECO:0000313" key="2">
    <source>
        <dbReference type="EMBL" id="KAK8129669.1"/>
    </source>
</evidence>
<gene>
    <name evidence="2" type="ORF">PG999_002049</name>
</gene>
<accession>A0AAW0R741</accession>
<sequence>MSRPQVHTSLGRLAFVAFAILSSPAAAVCTKWETIDTSQESTTQDFSTPGHLTDLEWLACPHDSQSPCSFASKAYHITAQPDVRSGGREGGSVLMGSLRPEETTAILKLAQHAYNEAMNADKYHPRESVEFKSLDATVDPFIHSVTEAPPGLQTVPPGKNVTLEWHSFYRYATGVLGGCTNTTLNGLRVTAGAPYTTTDTRTYKESIAGAWTRSITEFE</sequence>
<dbReference type="Proteomes" id="UP001392437">
    <property type="component" value="Unassembled WGS sequence"/>
</dbReference>
<feature type="signal peptide" evidence="1">
    <location>
        <begin position="1"/>
        <end position="27"/>
    </location>
</feature>
<comment type="caution">
    <text evidence="2">The sequence shown here is derived from an EMBL/GenBank/DDBJ whole genome shotgun (WGS) entry which is preliminary data.</text>
</comment>
<name>A0AAW0R741_9PEZI</name>
<organism evidence="2 3">
    <name type="scientific">Apiospora kogelbergensis</name>
    <dbReference type="NCBI Taxonomy" id="1337665"/>
    <lineage>
        <taxon>Eukaryota</taxon>
        <taxon>Fungi</taxon>
        <taxon>Dikarya</taxon>
        <taxon>Ascomycota</taxon>
        <taxon>Pezizomycotina</taxon>
        <taxon>Sordariomycetes</taxon>
        <taxon>Xylariomycetidae</taxon>
        <taxon>Amphisphaeriales</taxon>
        <taxon>Apiosporaceae</taxon>
        <taxon>Apiospora</taxon>
    </lineage>
</organism>
<dbReference type="InterPro" id="IPR045702">
    <property type="entry name" value="DUF6060"/>
</dbReference>
<feature type="chain" id="PRO_5043407467" evidence="1">
    <location>
        <begin position="28"/>
        <end position="219"/>
    </location>
</feature>
<keyword evidence="3" id="KW-1185">Reference proteome</keyword>
<evidence type="ECO:0000313" key="3">
    <source>
        <dbReference type="Proteomes" id="UP001392437"/>
    </source>
</evidence>
<dbReference type="Pfam" id="PF19535">
    <property type="entry name" value="DUF6060"/>
    <property type="match status" value="1"/>
</dbReference>
<keyword evidence="1" id="KW-0732">Signal</keyword>
<evidence type="ECO:0000256" key="1">
    <source>
        <dbReference type="SAM" id="SignalP"/>
    </source>
</evidence>